<feature type="compositionally biased region" description="Low complexity" evidence="1">
    <location>
        <begin position="72"/>
        <end position="86"/>
    </location>
</feature>
<gene>
    <name evidence="2" type="ORF">BO94DRAFT_64203</name>
</gene>
<dbReference type="GeneID" id="37119709"/>
<protein>
    <submittedName>
        <fullName evidence="2">Uncharacterized protein</fullName>
    </submittedName>
</protein>
<dbReference type="AlphaFoldDB" id="A0A317WRZ3"/>
<dbReference type="RefSeq" id="XP_025467865.1">
    <property type="nucleotide sequence ID" value="XM_025617566.1"/>
</dbReference>
<sequence length="229" mass="26945">MARCSFHQGMYYYTPEYISYAQQHIQLHQHSILPHPHPHPHQQPPPLQIKPTIHPQMRYHYTDQHHHHYHHPSTQQTQPQPQSHSQKNTPHQITMTHHLKIKTRVLENTLHQRRYEHALLREGLRRGISIAEILRRLTYRRDVYLDGSVVSRDGWVGMGGEVRGYISPSVVAAAAAAAAGEKEECRDGGRFGRKRRVEVQLDDSFLRRGYKRRRVREGEKKRDGVVWMH</sequence>
<accession>A0A317WRZ3</accession>
<evidence type="ECO:0000256" key="1">
    <source>
        <dbReference type="SAM" id="MobiDB-lite"/>
    </source>
</evidence>
<keyword evidence="3" id="KW-1185">Reference proteome</keyword>
<comment type="caution">
    <text evidence="2">The sequence shown here is derived from an EMBL/GenBank/DDBJ whole genome shotgun (WGS) entry which is preliminary data.</text>
</comment>
<feature type="region of interest" description="Disordered" evidence="1">
    <location>
        <begin position="64"/>
        <end position="92"/>
    </location>
</feature>
<evidence type="ECO:0000313" key="3">
    <source>
        <dbReference type="Proteomes" id="UP000246702"/>
    </source>
</evidence>
<dbReference type="Proteomes" id="UP000246702">
    <property type="component" value="Unassembled WGS sequence"/>
</dbReference>
<name>A0A317WRZ3_9EURO</name>
<proteinExistence type="predicted"/>
<organism evidence="2 3">
    <name type="scientific">Aspergillus sclerotioniger CBS 115572</name>
    <dbReference type="NCBI Taxonomy" id="1450535"/>
    <lineage>
        <taxon>Eukaryota</taxon>
        <taxon>Fungi</taxon>
        <taxon>Dikarya</taxon>
        <taxon>Ascomycota</taxon>
        <taxon>Pezizomycotina</taxon>
        <taxon>Eurotiomycetes</taxon>
        <taxon>Eurotiomycetidae</taxon>
        <taxon>Eurotiales</taxon>
        <taxon>Aspergillaceae</taxon>
        <taxon>Aspergillus</taxon>
        <taxon>Aspergillus subgen. Circumdati</taxon>
    </lineage>
</organism>
<feature type="region of interest" description="Disordered" evidence="1">
    <location>
        <begin position="32"/>
        <end position="51"/>
    </location>
</feature>
<evidence type="ECO:0000313" key="2">
    <source>
        <dbReference type="EMBL" id="PWY88082.1"/>
    </source>
</evidence>
<dbReference type="EMBL" id="MSFK01000013">
    <property type="protein sequence ID" value="PWY88082.1"/>
    <property type="molecule type" value="Genomic_DNA"/>
</dbReference>
<reference evidence="2 3" key="1">
    <citation type="submission" date="2016-12" db="EMBL/GenBank/DDBJ databases">
        <title>The genomes of Aspergillus section Nigri reveals drivers in fungal speciation.</title>
        <authorList>
            <consortium name="DOE Joint Genome Institute"/>
            <person name="Vesth T.C."/>
            <person name="Nybo J."/>
            <person name="Theobald S."/>
            <person name="Brandl J."/>
            <person name="Frisvad J.C."/>
            <person name="Nielsen K.F."/>
            <person name="Lyhne E.K."/>
            <person name="Kogle M.E."/>
            <person name="Kuo A."/>
            <person name="Riley R."/>
            <person name="Clum A."/>
            <person name="Nolan M."/>
            <person name="Lipzen A."/>
            <person name="Salamov A."/>
            <person name="Henrissat B."/>
            <person name="Wiebenga A."/>
            <person name="De Vries R.P."/>
            <person name="Grigoriev I.V."/>
            <person name="Mortensen U.H."/>
            <person name="Andersen M.R."/>
            <person name="Baker S.E."/>
        </authorList>
    </citation>
    <scope>NUCLEOTIDE SEQUENCE [LARGE SCALE GENOMIC DNA]</scope>
    <source>
        <strain evidence="2 3">CBS 115572</strain>
    </source>
</reference>